<evidence type="ECO:0000259" key="2">
    <source>
        <dbReference type="Pfam" id="PF05651"/>
    </source>
</evidence>
<feature type="domain" description="CdaR GGDEF-like" evidence="4">
    <location>
        <begin position="154"/>
        <end position="295"/>
    </location>
</feature>
<dbReference type="InterPro" id="IPR025736">
    <property type="entry name" value="PucR_C-HTH_dom"/>
</dbReference>
<dbReference type="RefSeq" id="WP_020518216.1">
    <property type="nucleotide sequence ID" value="NZ_JBIAZU010000002.1"/>
</dbReference>
<dbReference type="Pfam" id="PF13556">
    <property type="entry name" value="HTH_30"/>
    <property type="match status" value="1"/>
</dbReference>
<reference evidence="5 6" key="1">
    <citation type="submission" date="2024-10" db="EMBL/GenBank/DDBJ databases">
        <title>The Natural Products Discovery Center: Release of the First 8490 Sequenced Strains for Exploring Actinobacteria Biosynthetic Diversity.</title>
        <authorList>
            <person name="Kalkreuter E."/>
            <person name="Kautsar S.A."/>
            <person name="Yang D."/>
            <person name="Bader C.D."/>
            <person name="Teijaro C.N."/>
            <person name="Fluegel L."/>
            <person name="Davis C.M."/>
            <person name="Simpson J.R."/>
            <person name="Lauterbach L."/>
            <person name="Steele A.D."/>
            <person name="Gui C."/>
            <person name="Meng S."/>
            <person name="Li G."/>
            <person name="Viehrig K."/>
            <person name="Ye F."/>
            <person name="Su P."/>
            <person name="Kiefer A.F."/>
            <person name="Nichols A."/>
            <person name="Cepeda A.J."/>
            <person name="Yan W."/>
            <person name="Fan B."/>
            <person name="Jiang Y."/>
            <person name="Adhikari A."/>
            <person name="Zheng C.-J."/>
            <person name="Schuster L."/>
            <person name="Cowan T.M."/>
            <person name="Smanski M.J."/>
            <person name="Chevrette M.G."/>
            <person name="De Carvalho L.P.S."/>
            <person name="Shen B."/>
        </authorList>
    </citation>
    <scope>NUCLEOTIDE SEQUENCE [LARGE SCALE GENOMIC DNA]</scope>
    <source>
        <strain evidence="5 6">NPDC000087</strain>
    </source>
</reference>
<dbReference type="InterPro" id="IPR051448">
    <property type="entry name" value="CdaR-like_regulators"/>
</dbReference>
<name>A0ABW6W8S6_9ACTN</name>
<dbReference type="EMBL" id="JBIAZU010000002">
    <property type="protein sequence ID" value="MFF5289717.1"/>
    <property type="molecule type" value="Genomic_DNA"/>
</dbReference>
<feature type="domain" description="Putative sugar diacid recognition" evidence="2">
    <location>
        <begin position="10"/>
        <end position="142"/>
    </location>
</feature>
<dbReference type="InterPro" id="IPR008599">
    <property type="entry name" value="Diacid_rec"/>
</dbReference>
<dbReference type="Proteomes" id="UP001602245">
    <property type="component" value="Unassembled WGS sequence"/>
</dbReference>
<evidence type="ECO:0000259" key="4">
    <source>
        <dbReference type="Pfam" id="PF17853"/>
    </source>
</evidence>
<evidence type="ECO:0000256" key="1">
    <source>
        <dbReference type="ARBA" id="ARBA00006754"/>
    </source>
</evidence>
<accession>A0ABW6W8S6</accession>
<protein>
    <submittedName>
        <fullName evidence="5">CdaR family transcriptional regulator</fullName>
    </submittedName>
</protein>
<evidence type="ECO:0000259" key="3">
    <source>
        <dbReference type="Pfam" id="PF13556"/>
    </source>
</evidence>
<evidence type="ECO:0000313" key="5">
    <source>
        <dbReference type="EMBL" id="MFF5289717.1"/>
    </source>
</evidence>
<dbReference type="PANTHER" id="PTHR33744">
    <property type="entry name" value="CARBOHYDRATE DIACID REGULATOR"/>
    <property type="match status" value="1"/>
</dbReference>
<organism evidence="5 6">
    <name type="scientific">Paractinoplanes globisporus</name>
    <dbReference type="NCBI Taxonomy" id="113565"/>
    <lineage>
        <taxon>Bacteria</taxon>
        <taxon>Bacillati</taxon>
        <taxon>Actinomycetota</taxon>
        <taxon>Actinomycetes</taxon>
        <taxon>Micromonosporales</taxon>
        <taxon>Micromonosporaceae</taxon>
        <taxon>Paractinoplanes</taxon>
    </lineage>
</organism>
<dbReference type="PANTHER" id="PTHR33744:SF15">
    <property type="entry name" value="CARBOHYDRATE DIACID REGULATOR"/>
    <property type="match status" value="1"/>
</dbReference>
<evidence type="ECO:0000313" key="6">
    <source>
        <dbReference type="Proteomes" id="UP001602245"/>
    </source>
</evidence>
<dbReference type="Pfam" id="PF17853">
    <property type="entry name" value="GGDEF_2"/>
    <property type="match status" value="1"/>
</dbReference>
<sequence length="407" mass="43652">MAHPVVAPVLTPQLAQEIAGDTTDIIGFNVLITDRDGIVIGSGERARVGTFHEASIDVVRTQRSATHNAAEAHQMRGVRPGITLPIVIGDTAVGTVGITGSPVQVRRFGLVVKRQTEILLQESGLLRSRLVREQALDELVRDIAHFSADLGEPDLVAYRAAELGYDLGGWRIAVVVDISAPSGGGAHPAPADPDDAVEPTLRLSVLGTIRALVAGPDDIAAAMPSNRFVVLHRVRPAGASSGDSRAEGERESCARLVDQIGRRHGLDAVVGIGTPAATIAGLHDSYQDASTAARLGRRLPGRPAVNTIDELRIHQLLAATGQQPRNRFVDALTARLRAESDWPALRETVLTWCDSGFNLVRAANALQIHRNTMVYRLKRISRLTDRPLGDHRATLALYLACLAEQLD</sequence>
<gene>
    <name evidence="5" type="ORF">ACFY35_09775</name>
</gene>
<dbReference type="SUPFAM" id="SSF46689">
    <property type="entry name" value="Homeodomain-like"/>
    <property type="match status" value="1"/>
</dbReference>
<feature type="domain" description="PucR C-terminal helix-turn-helix" evidence="3">
    <location>
        <begin position="345"/>
        <end position="403"/>
    </location>
</feature>
<dbReference type="InterPro" id="IPR009057">
    <property type="entry name" value="Homeodomain-like_sf"/>
</dbReference>
<keyword evidence="6" id="KW-1185">Reference proteome</keyword>
<dbReference type="Gene3D" id="1.10.10.2840">
    <property type="entry name" value="PucR C-terminal helix-turn-helix domain"/>
    <property type="match status" value="1"/>
</dbReference>
<dbReference type="Pfam" id="PF05651">
    <property type="entry name" value="Diacid_rec"/>
    <property type="match status" value="1"/>
</dbReference>
<dbReference type="InterPro" id="IPR042070">
    <property type="entry name" value="PucR_C-HTH_sf"/>
</dbReference>
<comment type="similarity">
    <text evidence="1">Belongs to the CdaR family.</text>
</comment>
<dbReference type="InterPro" id="IPR041522">
    <property type="entry name" value="CdaR_GGDEF"/>
</dbReference>
<comment type="caution">
    <text evidence="5">The sequence shown here is derived from an EMBL/GenBank/DDBJ whole genome shotgun (WGS) entry which is preliminary data.</text>
</comment>
<proteinExistence type="inferred from homology"/>